<comment type="catalytic activity">
    <reaction evidence="8">
        <text>L-citrulline + L-aspartate + ATP = 2-(N(omega)-L-arginino)succinate + AMP + diphosphate + H(+)</text>
        <dbReference type="Rhea" id="RHEA:10932"/>
        <dbReference type="ChEBI" id="CHEBI:15378"/>
        <dbReference type="ChEBI" id="CHEBI:29991"/>
        <dbReference type="ChEBI" id="CHEBI:30616"/>
        <dbReference type="ChEBI" id="CHEBI:33019"/>
        <dbReference type="ChEBI" id="CHEBI:57472"/>
        <dbReference type="ChEBI" id="CHEBI:57743"/>
        <dbReference type="ChEBI" id="CHEBI:456215"/>
        <dbReference type="EC" id="6.3.4.5"/>
    </reaction>
</comment>
<feature type="binding site" evidence="8">
    <location>
        <position position="124"/>
    </location>
    <ligand>
        <name>L-aspartate</name>
        <dbReference type="ChEBI" id="CHEBI:29991"/>
    </ligand>
</feature>
<organism evidence="11 12">
    <name type="scientific">Kitasatospora misakiensis</name>
    <dbReference type="NCBI Taxonomy" id="67330"/>
    <lineage>
        <taxon>Bacteria</taxon>
        <taxon>Bacillati</taxon>
        <taxon>Actinomycetota</taxon>
        <taxon>Actinomycetes</taxon>
        <taxon>Kitasatosporales</taxon>
        <taxon>Streptomycetaceae</taxon>
        <taxon>Kitasatospora</taxon>
    </lineage>
</organism>
<keyword evidence="5 8" id="KW-0028">Amino-acid biosynthesis</keyword>
<dbReference type="InterPro" id="IPR048267">
    <property type="entry name" value="Arginosuc_syn_N"/>
</dbReference>
<dbReference type="InterPro" id="IPR024074">
    <property type="entry name" value="AS_cat/multimer_dom_body"/>
</dbReference>
<comment type="caution">
    <text evidence="8">Lacks conserved residue(s) required for the propagation of feature annotation.</text>
</comment>
<comment type="similarity">
    <text evidence="8">Belongs to the argininosuccinate synthase family. Type 1 subfamily.</text>
</comment>
<dbReference type="SUPFAM" id="SSF69864">
    <property type="entry name" value="Argininosuccinate synthetase, C-terminal domain"/>
    <property type="match status" value="1"/>
</dbReference>
<comment type="subunit">
    <text evidence="8">Homotetramer.</text>
</comment>
<feature type="binding site" evidence="8">
    <location>
        <position position="123"/>
    </location>
    <ligand>
        <name>L-aspartate</name>
        <dbReference type="ChEBI" id="CHEBI:29991"/>
    </ligand>
</feature>
<keyword evidence="6 8" id="KW-0547">Nucleotide-binding</keyword>
<feature type="binding site" evidence="8">
    <location>
        <position position="119"/>
    </location>
    <ligand>
        <name>L-aspartate</name>
        <dbReference type="ChEBI" id="CHEBI:29991"/>
    </ligand>
</feature>
<comment type="pathway">
    <text evidence="1 8">Amino-acid biosynthesis; L-arginine biosynthesis; L-arginine from L-ornithine and carbamoyl phosphate: step 2/3.</text>
</comment>
<feature type="domain" description="Arginosuccinate synthase-like N-terminal" evidence="9">
    <location>
        <begin position="4"/>
        <end position="165"/>
    </location>
</feature>
<evidence type="ECO:0000256" key="2">
    <source>
        <dbReference type="ARBA" id="ARBA00012286"/>
    </source>
</evidence>
<evidence type="ECO:0000256" key="5">
    <source>
        <dbReference type="ARBA" id="ARBA00022605"/>
    </source>
</evidence>
<dbReference type="EC" id="6.3.4.5" evidence="2 8"/>
<dbReference type="PROSITE" id="PS00565">
    <property type="entry name" value="ARGININOSUCCIN_SYN_2"/>
    <property type="match status" value="1"/>
</dbReference>
<dbReference type="EMBL" id="JBHSOF010000070">
    <property type="protein sequence ID" value="MFC5667859.1"/>
    <property type="molecule type" value="Genomic_DNA"/>
</dbReference>
<dbReference type="SUPFAM" id="SSF52402">
    <property type="entry name" value="Adenine nucleotide alpha hydrolases-like"/>
    <property type="match status" value="1"/>
</dbReference>
<dbReference type="InterPro" id="IPR001518">
    <property type="entry name" value="Arginosuc_synth"/>
</dbReference>
<dbReference type="PANTHER" id="PTHR11587:SF2">
    <property type="entry name" value="ARGININOSUCCINATE SYNTHASE"/>
    <property type="match status" value="1"/>
</dbReference>
<feature type="binding site" evidence="8">
    <location>
        <position position="271"/>
    </location>
    <ligand>
        <name>L-citrulline</name>
        <dbReference type="ChEBI" id="CHEBI:57743"/>
    </ligand>
</feature>
<reference evidence="12" key="1">
    <citation type="journal article" date="2019" name="Int. J. Syst. Evol. Microbiol.">
        <title>The Global Catalogue of Microorganisms (GCM) 10K type strain sequencing project: providing services to taxonomists for standard genome sequencing and annotation.</title>
        <authorList>
            <consortium name="The Broad Institute Genomics Platform"/>
            <consortium name="The Broad Institute Genome Sequencing Center for Infectious Disease"/>
            <person name="Wu L."/>
            <person name="Ma J."/>
        </authorList>
    </citation>
    <scope>NUCLEOTIDE SEQUENCE [LARGE SCALE GENOMIC DNA]</scope>
    <source>
        <strain evidence="12">CGMCC 4.1437</strain>
    </source>
</reference>
<feature type="binding site" evidence="8">
    <location>
        <position position="259"/>
    </location>
    <ligand>
        <name>L-citrulline</name>
        <dbReference type="ChEBI" id="CHEBI:57743"/>
    </ligand>
</feature>
<dbReference type="Gene3D" id="3.90.1260.10">
    <property type="entry name" value="Argininosuccinate synthetase, chain A, domain 2"/>
    <property type="match status" value="1"/>
</dbReference>
<dbReference type="Pfam" id="PF00764">
    <property type="entry name" value="Arginosuc_synth"/>
    <property type="match status" value="1"/>
</dbReference>
<feature type="binding site" evidence="8">
    <location>
        <position position="127"/>
    </location>
    <ligand>
        <name>L-citrulline</name>
        <dbReference type="ChEBI" id="CHEBI:57743"/>
    </ligand>
</feature>
<dbReference type="InterPro" id="IPR014729">
    <property type="entry name" value="Rossmann-like_a/b/a_fold"/>
</dbReference>
<dbReference type="GO" id="GO:0004055">
    <property type="term" value="F:argininosuccinate synthase activity"/>
    <property type="evidence" value="ECO:0007669"/>
    <property type="project" value="UniProtKB-EC"/>
</dbReference>
<keyword evidence="12" id="KW-1185">Reference proteome</keyword>
<feature type="domain" description="Arginosuccinate synthase C-terminal" evidence="10">
    <location>
        <begin position="174"/>
        <end position="390"/>
    </location>
</feature>
<evidence type="ECO:0000256" key="8">
    <source>
        <dbReference type="HAMAP-Rule" id="MF_00005"/>
    </source>
</evidence>
<dbReference type="PANTHER" id="PTHR11587">
    <property type="entry name" value="ARGININOSUCCINATE SYNTHASE"/>
    <property type="match status" value="1"/>
</dbReference>
<comment type="subcellular location">
    <subcellularLocation>
        <location evidence="8">Cytoplasm</location>
    </subcellularLocation>
</comment>
<feature type="binding site" evidence="8">
    <location>
        <position position="123"/>
    </location>
    <ligand>
        <name>L-citrulline</name>
        <dbReference type="ChEBI" id="CHEBI:57743"/>
    </ligand>
</feature>
<keyword evidence="4 8" id="KW-0436">Ligase</keyword>
<dbReference type="NCBIfam" id="TIGR00032">
    <property type="entry name" value="argG"/>
    <property type="match status" value="1"/>
</dbReference>
<dbReference type="CDD" id="cd01999">
    <property type="entry name" value="ASS"/>
    <property type="match status" value="1"/>
</dbReference>
<evidence type="ECO:0000259" key="9">
    <source>
        <dbReference type="Pfam" id="PF00764"/>
    </source>
</evidence>
<dbReference type="Gene3D" id="1.20.5.470">
    <property type="entry name" value="Single helix bin"/>
    <property type="match status" value="1"/>
</dbReference>
<dbReference type="NCBIfam" id="NF001770">
    <property type="entry name" value="PRK00509.1"/>
    <property type="match status" value="1"/>
</dbReference>
<sequence>MTERVVLAYSGGLDTSVCIGWIAEETGAEVIAVAVDVGQGGEDLDAIRQRALDCGAVEAEVADAREEFADEYCLPALKANALYQGQYPLVSALSRPAIVKHLVAAAQKHGATTVAHGCTGKGNDQVRFEVGINSLAPGLKCIAPVRDYAMTRDKAIAFAEAKGLPIATTKKSPYSIDQNVFGRAVETGFLEDIWNAPIEDVYEYTQNPAVERAADEVVITFDAGVPVAIDGRKVTVLQAIEELNRRAGAHGVGRLDMVEDRLVGIKSREIYEAPGAIALITAHQALENVTVERELARYKRQVEQRWAELVYDGLWFSPLKRALDGFVNEANQHVSGDIRMVLHGGRAVVNGRKSDQSLYDFNLATYDTGDTFDQSMSKGFIEIFGLSSKIAARRDLG</sequence>
<keyword evidence="8" id="KW-0963">Cytoplasm</keyword>
<keyword evidence="3 8" id="KW-0055">Arginine biosynthesis</keyword>
<dbReference type="HAMAP" id="MF_00005">
    <property type="entry name" value="Arg_succ_synth_type1"/>
    <property type="match status" value="1"/>
</dbReference>
<evidence type="ECO:0000313" key="12">
    <source>
        <dbReference type="Proteomes" id="UP001595975"/>
    </source>
</evidence>
<protein>
    <recommendedName>
        <fullName evidence="2 8">Argininosuccinate synthase</fullName>
        <ecNumber evidence="2 8">6.3.4.5</ecNumber>
    </recommendedName>
    <alternativeName>
        <fullName evidence="8">Citrulline--aspartate ligase</fullName>
    </alternativeName>
</protein>
<dbReference type="InterPro" id="IPR048268">
    <property type="entry name" value="Arginosuc_syn_C"/>
</dbReference>
<dbReference type="Proteomes" id="UP001595975">
    <property type="component" value="Unassembled WGS sequence"/>
</dbReference>
<dbReference type="Gene3D" id="3.40.50.620">
    <property type="entry name" value="HUPs"/>
    <property type="match status" value="1"/>
</dbReference>
<evidence type="ECO:0000259" key="10">
    <source>
        <dbReference type="Pfam" id="PF20979"/>
    </source>
</evidence>
<evidence type="ECO:0000256" key="3">
    <source>
        <dbReference type="ARBA" id="ARBA00022571"/>
    </source>
</evidence>
<feature type="binding site" evidence="8">
    <location>
        <position position="117"/>
    </location>
    <ligand>
        <name>ATP</name>
        <dbReference type="ChEBI" id="CHEBI:30616"/>
    </ligand>
</feature>
<evidence type="ECO:0000256" key="6">
    <source>
        <dbReference type="ARBA" id="ARBA00022741"/>
    </source>
</evidence>
<dbReference type="RefSeq" id="WP_380229522.1">
    <property type="nucleotide sequence ID" value="NZ_JBHSOF010000070.1"/>
</dbReference>
<evidence type="ECO:0000256" key="4">
    <source>
        <dbReference type="ARBA" id="ARBA00022598"/>
    </source>
</evidence>
<dbReference type="InterPro" id="IPR018223">
    <property type="entry name" value="Arginosuc_synth_CS"/>
</dbReference>
<feature type="binding site" evidence="8">
    <location>
        <position position="87"/>
    </location>
    <ligand>
        <name>L-citrulline</name>
        <dbReference type="ChEBI" id="CHEBI:57743"/>
    </ligand>
</feature>
<feature type="binding site" evidence="8">
    <location>
        <position position="175"/>
    </location>
    <ligand>
        <name>L-citrulline</name>
        <dbReference type="ChEBI" id="CHEBI:57743"/>
    </ligand>
</feature>
<gene>
    <name evidence="8" type="primary">argG</name>
    <name evidence="11" type="ORF">ACFP3U_33460</name>
</gene>
<proteinExistence type="inferred from homology"/>
<dbReference type="PROSITE" id="PS00564">
    <property type="entry name" value="ARGININOSUCCIN_SYN_1"/>
    <property type="match status" value="1"/>
</dbReference>
<evidence type="ECO:0000256" key="1">
    <source>
        <dbReference type="ARBA" id="ARBA00004967"/>
    </source>
</evidence>
<evidence type="ECO:0000313" key="11">
    <source>
        <dbReference type="EMBL" id="MFC5667859.1"/>
    </source>
</evidence>
<name>A0ABW0XFM1_9ACTN</name>
<evidence type="ECO:0000256" key="7">
    <source>
        <dbReference type="ARBA" id="ARBA00022840"/>
    </source>
</evidence>
<dbReference type="InterPro" id="IPR023434">
    <property type="entry name" value="Arginosuc_synth_type_1_subfam"/>
</dbReference>
<comment type="caution">
    <text evidence="11">The sequence shown here is derived from an EMBL/GenBank/DDBJ whole genome shotgun (WGS) entry which is preliminary data.</text>
</comment>
<feature type="binding site" evidence="8">
    <location>
        <begin position="8"/>
        <end position="16"/>
    </location>
    <ligand>
        <name>ATP</name>
        <dbReference type="ChEBI" id="CHEBI:30616"/>
    </ligand>
</feature>
<keyword evidence="7 8" id="KW-0067">ATP-binding</keyword>
<accession>A0ABW0XFM1</accession>
<dbReference type="Pfam" id="PF20979">
    <property type="entry name" value="Arginosuc_syn_C"/>
    <property type="match status" value="1"/>
</dbReference>